<dbReference type="AlphaFoldDB" id="A0A0M4EIJ3"/>
<accession>A0A0M4EIJ3</accession>
<dbReference type="InterPro" id="IPR013087">
    <property type="entry name" value="Znf_C2H2_type"/>
</dbReference>
<dbReference type="EMBL" id="CP012525">
    <property type="protein sequence ID" value="ALC44577.1"/>
    <property type="molecule type" value="Genomic_DNA"/>
</dbReference>
<dbReference type="PANTHER" id="PTHR12271:SF138">
    <property type="entry name" value="GH05885P"/>
    <property type="match status" value="1"/>
</dbReference>
<dbReference type="CDD" id="cd05402">
    <property type="entry name" value="NT_PAP_TUTase"/>
    <property type="match status" value="1"/>
</dbReference>
<dbReference type="SUPFAM" id="SSF81301">
    <property type="entry name" value="Nucleotidyltransferase"/>
    <property type="match status" value="1"/>
</dbReference>
<evidence type="ECO:0000256" key="2">
    <source>
        <dbReference type="SAM" id="MobiDB-lite"/>
    </source>
</evidence>
<protein>
    <submittedName>
        <fullName evidence="5">Mkg-p</fullName>
    </submittedName>
</protein>
<proteinExistence type="predicted"/>
<feature type="domain" description="C2H2-type" evidence="4">
    <location>
        <begin position="13"/>
        <end position="41"/>
    </location>
</feature>
<dbReference type="InterPro" id="IPR043519">
    <property type="entry name" value="NT_sf"/>
</dbReference>
<dbReference type="Gene3D" id="3.30.460.10">
    <property type="entry name" value="Beta Polymerase, domain 2"/>
    <property type="match status" value="1"/>
</dbReference>
<evidence type="ECO:0000259" key="4">
    <source>
        <dbReference type="PROSITE" id="PS50157"/>
    </source>
</evidence>
<dbReference type="SUPFAM" id="SSF81631">
    <property type="entry name" value="PAP/OAS1 substrate-binding domain"/>
    <property type="match status" value="1"/>
</dbReference>
<sequence>MGDNLENDRADWVPCAVCGAAFENLQECLAHELLMHMGKAPKKERVCFNAISRHFASENMHNQRRELNKVLQKAKEGQELYEILKYYSMDCNKLADVYYEVRDMLERRLAGRVKVYPFGSLVTGLALKNSDIDLYLELMPDDLSPPLGNRGFYNAILAYVRRTPSHFTNVFAIRNARVPIIRFRHVASWITIDINVCSPNSTYNSRFVAALMNFDVRIRQLCLFLKIWTKKLRIVGSGSMTSYCLIVLIIYALQKQGYLPAIKKLQVNCAAHQVDGVNFVYDLKRIPGLPKKLTAYDLIAAFFAFYSDMDFIDKLLSPYIAQDLKLPEAIETVGGFPEYEAQMQQIKVATGVTPDPIKYKRDICVQDPFELQYNVAQSIAPTNLTYFKYCVDLATSACKNECGELGENVDLYEYLLFGLPEQILQDKRQDQANRKKMSNTPNVNVDANANATAECPPTTDASASASESTSSEVVSGHLDLQAMSNLAHTLRPSNKEDIVGDIYGIKMKRVDKEQPLKHDCKSRHYTWLITASVNTWSERKFKRNPQLKFFTQQLQETKEYLTTRADKPTYMCDLKGHFSFIVDRADYKEVRLEIQPLPDDPVGLQRLSQLTKFFKSLKNMLSLFDFREKVVSWQYERLPCKRLNVRRLVRKVNTN</sequence>
<evidence type="ECO:0000313" key="5">
    <source>
        <dbReference type="EMBL" id="ALC44577.1"/>
    </source>
</evidence>
<feature type="transmembrane region" description="Helical" evidence="3">
    <location>
        <begin position="234"/>
        <end position="253"/>
    </location>
</feature>
<organism evidence="5 6">
    <name type="scientific">Drosophila busckii</name>
    <name type="common">Fruit fly</name>
    <dbReference type="NCBI Taxonomy" id="30019"/>
    <lineage>
        <taxon>Eukaryota</taxon>
        <taxon>Metazoa</taxon>
        <taxon>Ecdysozoa</taxon>
        <taxon>Arthropoda</taxon>
        <taxon>Hexapoda</taxon>
        <taxon>Insecta</taxon>
        <taxon>Pterygota</taxon>
        <taxon>Neoptera</taxon>
        <taxon>Endopterygota</taxon>
        <taxon>Diptera</taxon>
        <taxon>Brachycera</taxon>
        <taxon>Muscomorpha</taxon>
        <taxon>Ephydroidea</taxon>
        <taxon>Drosophilidae</taxon>
        <taxon>Drosophila</taxon>
    </lineage>
</organism>
<dbReference type="OMA" id="ENDRADW"/>
<evidence type="ECO:0000256" key="3">
    <source>
        <dbReference type="SAM" id="Phobius"/>
    </source>
</evidence>
<dbReference type="PROSITE" id="PS50157">
    <property type="entry name" value="ZINC_FINGER_C2H2_2"/>
    <property type="match status" value="1"/>
</dbReference>
<keyword evidence="3" id="KW-0472">Membrane</keyword>
<evidence type="ECO:0000313" key="6">
    <source>
        <dbReference type="Proteomes" id="UP000494163"/>
    </source>
</evidence>
<dbReference type="PANTHER" id="PTHR12271">
    <property type="entry name" value="POLY A POLYMERASE CID PAP -RELATED"/>
    <property type="match status" value="1"/>
</dbReference>
<feature type="compositionally biased region" description="Low complexity" evidence="2">
    <location>
        <begin position="439"/>
        <end position="470"/>
    </location>
</feature>
<dbReference type="Pfam" id="PF23712">
    <property type="entry name" value="Mkg_C"/>
    <property type="match status" value="1"/>
</dbReference>
<dbReference type="SMR" id="A0A0M4EIJ3"/>
<dbReference type="Proteomes" id="UP000494163">
    <property type="component" value="Chromosome 3L"/>
</dbReference>
<dbReference type="STRING" id="30019.A0A0M4EIJ3"/>
<gene>
    <name evidence="5" type="ORF">Dbus_chr3Lg1743</name>
</gene>
<dbReference type="InterPro" id="IPR056628">
    <property type="entry name" value="Mkg_C"/>
</dbReference>
<dbReference type="InterPro" id="IPR054708">
    <property type="entry name" value="MTPAP-like_central"/>
</dbReference>
<name>A0A0M4EIJ3_DROBS</name>
<feature type="region of interest" description="Disordered" evidence="2">
    <location>
        <begin position="428"/>
        <end position="470"/>
    </location>
</feature>
<evidence type="ECO:0000256" key="1">
    <source>
        <dbReference type="PROSITE-ProRule" id="PRU00042"/>
    </source>
</evidence>
<dbReference type="OrthoDB" id="419694at2759"/>
<dbReference type="Gene3D" id="1.10.1410.10">
    <property type="match status" value="1"/>
</dbReference>
<keyword evidence="3" id="KW-0812">Transmembrane</keyword>
<dbReference type="GO" id="GO:0050265">
    <property type="term" value="F:RNA uridylyltransferase activity"/>
    <property type="evidence" value="ECO:0007669"/>
    <property type="project" value="TreeGrafter"/>
</dbReference>
<keyword evidence="6" id="KW-1185">Reference proteome</keyword>
<keyword evidence="1" id="KW-0863">Zinc-finger</keyword>
<dbReference type="Pfam" id="PF22600">
    <property type="entry name" value="MTPAP-like_central"/>
    <property type="match status" value="1"/>
</dbReference>
<keyword evidence="3" id="KW-1133">Transmembrane helix</keyword>
<dbReference type="GO" id="GO:0008270">
    <property type="term" value="F:zinc ion binding"/>
    <property type="evidence" value="ECO:0007669"/>
    <property type="project" value="UniProtKB-KW"/>
</dbReference>
<reference evidence="5 6" key="1">
    <citation type="submission" date="2015-08" db="EMBL/GenBank/DDBJ databases">
        <title>Ancestral chromatin configuration constrains chromatin evolution on differentiating sex chromosomes in Drosophila.</title>
        <authorList>
            <person name="Zhou Q."/>
            <person name="Bachtrog D."/>
        </authorList>
    </citation>
    <scope>NUCLEOTIDE SEQUENCE [LARGE SCALE GENOMIC DNA]</scope>
    <source>
        <tissue evidence="5">Whole larvae</tissue>
    </source>
</reference>
<keyword evidence="1" id="KW-0479">Metal-binding</keyword>
<keyword evidence="1" id="KW-0862">Zinc</keyword>
<dbReference type="GO" id="GO:0031123">
    <property type="term" value="P:RNA 3'-end processing"/>
    <property type="evidence" value="ECO:0007669"/>
    <property type="project" value="TreeGrafter"/>
</dbReference>
<dbReference type="PROSITE" id="PS00028">
    <property type="entry name" value="ZINC_FINGER_C2H2_1"/>
    <property type="match status" value="1"/>
</dbReference>